<keyword evidence="5" id="KW-1185">Reference proteome</keyword>
<dbReference type="SUPFAM" id="SSF69593">
    <property type="entry name" value="Glycerol-3-phosphate (1)-acyltransferase"/>
    <property type="match status" value="1"/>
</dbReference>
<evidence type="ECO:0000256" key="2">
    <source>
        <dbReference type="ARBA" id="ARBA00023315"/>
    </source>
</evidence>
<dbReference type="InterPro" id="IPR002123">
    <property type="entry name" value="Plipid/glycerol_acylTrfase"/>
</dbReference>
<proteinExistence type="predicted"/>
<keyword evidence="2 4" id="KW-0012">Acyltransferase</keyword>
<keyword evidence="1" id="KW-0808">Transferase</keyword>
<evidence type="ECO:0000313" key="5">
    <source>
        <dbReference type="Proteomes" id="UP001500622"/>
    </source>
</evidence>
<dbReference type="PANTHER" id="PTHR10434">
    <property type="entry name" value="1-ACYL-SN-GLYCEROL-3-PHOSPHATE ACYLTRANSFERASE"/>
    <property type="match status" value="1"/>
</dbReference>
<name>A0ABP8L9D7_9MICO</name>
<sequence>MRAEDIYRWGPSWSRRVGWVLDHVWWNTVVHDAENVPASGPVIIASNHTGIIDGPLLHGALPRDSHIIVKQEFFDSPIGFLMTWAGQIPVDRRSGRAALTVARQLLLEGRVVGIFPEGTRGRGDLTSVRAGVAWLAVQTGAPVVPAAILGTRRTGNKRGHVPWPRSRLHVVYGEPINLDTADRTGRQAMATAMTAIGAGMKAHVEHAIELTGVDLPVDSELGLGE</sequence>
<evidence type="ECO:0000256" key="1">
    <source>
        <dbReference type="ARBA" id="ARBA00022679"/>
    </source>
</evidence>
<dbReference type="GO" id="GO:0016746">
    <property type="term" value="F:acyltransferase activity"/>
    <property type="evidence" value="ECO:0007669"/>
    <property type="project" value="UniProtKB-KW"/>
</dbReference>
<dbReference type="Proteomes" id="UP001500622">
    <property type="component" value="Unassembled WGS sequence"/>
</dbReference>
<evidence type="ECO:0000313" key="4">
    <source>
        <dbReference type="EMBL" id="GAA4424700.1"/>
    </source>
</evidence>
<evidence type="ECO:0000259" key="3">
    <source>
        <dbReference type="SMART" id="SM00563"/>
    </source>
</evidence>
<protein>
    <submittedName>
        <fullName evidence="4">Lysophospholipid acyltransferase family protein</fullName>
    </submittedName>
</protein>
<dbReference type="SMART" id="SM00563">
    <property type="entry name" value="PlsC"/>
    <property type="match status" value="1"/>
</dbReference>
<organism evidence="4 5">
    <name type="scientific">Georgenia halophila</name>
    <dbReference type="NCBI Taxonomy" id="620889"/>
    <lineage>
        <taxon>Bacteria</taxon>
        <taxon>Bacillati</taxon>
        <taxon>Actinomycetota</taxon>
        <taxon>Actinomycetes</taxon>
        <taxon>Micrococcales</taxon>
        <taxon>Bogoriellaceae</taxon>
        <taxon>Georgenia</taxon>
    </lineage>
</organism>
<dbReference type="PANTHER" id="PTHR10434:SF11">
    <property type="entry name" value="1-ACYL-SN-GLYCEROL-3-PHOSPHATE ACYLTRANSFERASE"/>
    <property type="match status" value="1"/>
</dbReference>
<dbReference type="Pfam" id="PF01553">
    <property type="entry name" value="Acyltransferase"/>
    <property type="match status" value="1"/>
</dbReference>
<feature type="domain" description="Phospholipid/glycerol acyltransferase" evidence="3">
    <location>
        <begin position="42"/>
        <end position="151"/>
    </location>
</feature>
<gene>
    <name evidence="4" type="ORF">GCM10023169_21590</name>
</gene>
<dbReference type="CDD" id="cd07989">
    <property type="entry name" value="LPLAT_AGPAT-like"/>
    <property type="match status" value="1"/>
</dbReference>
<accession>A0ABP8L9D7</accession>
<reference evidence="5" key="1">
    <citation type="journal article" date="2019" name="Int. J. Syst. Evol. Microbiol.">
        <title>The Global Catalogue of Microorganisms (GCM) 10K type strain sequencing project: providing services to taxonomists for standard genome sequencing and annotation.</title>
        <authorList>
            <consortium name="The Broad Institute Genomics Platform"/>
            <consortium name="The Broad Institute Genome Sequencing Center for Infectious Disease"/>
            <person name="Wu L."/>
            <person name="Ma J."/>
        </authorList>
    </citation>
    <scope>NUCLEOTIDE SEQUENCE [LARGE SCALE GENOMIC DNA]</scope>
    <source>
        <strain evidence="5">JCM 17810</strain>
    </source>
</reference>
<dbReference type="EMBL" id="BAABGN010000009">
    <property type="protein sequence ID" value="GAA4424700.1"/>
    <property type="molecule type" value="Genomic_DNA"/>
</dbReference>
<comment type="caution">
    <text evidence="4">The sequence shown here is derived from an EMBL/GenBank/DDBJ whole genome shotgun (WGS) entry which is preliminary data.</text>
</comment>